<dbReference type="Proteomes" id="UP000078492">
    <property type="component" value="Unassembled WGS sequence"/>
</dbReference>
<dbReference type="InterPro" id="IPR001314">
    <property type="entry name" value="Peptidase_S1A"/>
</dbReference>
<dbReference type="InterPro" id="IPR033116">
    <property type="entry name" value="TRYPSIN_SER"/>
</dbReference>
<evidence type="ECO:0000313" key="11">
    <source>
        <dbReference type="Proteomes" id="UP000078492"/>
    </source>
</evidence>
<dbReference type="InterPro" id="IPR009003">
    <property type="entry name" value="Peptidase_S1_PA"/>
</dbReference>
<evidence type="ECO:0000256" key="6">
    <source>
        <dbReference type="ARBA" id="ARBA00023157"/>
    </source>
</evidence>
<dbReference type="GO" id="GO:0004252">
    <property type="term" value="F:serine-type endopeptidase activity"/>
    <property type="evidence" value="ECO:0007669"/>
    <property type="project" value="UniProtKB-EC"/>
</dbReference>
<keyword evidence="4 8" id="KW-0378">Hydrolase</keyword>
<evidence type="ECO:0000256" key="7">
    <source>
        <dbReference type="ARBA" id="ARBA00044036"/>
    </source>
</evidence>
<dbReference type="Gene3D" id="2.40.10.10">
    <property type="entry name" value="Trypsin-like serine proteases"/>
    <property type="match status" value="1"/>
</dbReference>
<protein>
    <recommendedName>
        <fullName evidence="7">chymotrypsin</fullName>
        <ecNumber evidence="7">3.4.21.1</ecNumber>
    </recommendedName>
</protein>
<dbReference type="SMART" id="SM00020">
    <property type="entry name" value="Tryp_SPc"/>
    <property type="match status" value="1"/>
</dbReference>
<dbReference type="PROSITE" id="PS00134">
    <property type="entry name" value="TRYPSIN_HIS"/>
    <property type="match status" value="1"/>
</dbReference>
<keyword evidence="6" id="KW-1015">Disulfide bond</keyword>
<evidence type="ECO:0000256" key="2">
    <source>
        <dbReference type="ARBA" id="ARBA00022525"/>
    </source>
</evidence>
<proteinExistence type="predicted"/>
<keyword evidence="5 8" id="KW-0720">Serine protease</keyword>
<dbReference type="CDD" id="cd00190">
    <property type="entry name" value="Tryp_SPc"/>
    <property type="match status" value="1"/>
</dbReference>
<evidence type="ECO:0000256" key="4">
    <source>
        <dbReference type="ARBA" id="ARBA00022801"/>
    </source>
</evidence>
<evidence type="ECO:0000256" key="3">
    <source>
        <dbReference type="ARBA" id="ARBA00022670"/>
    </source>
</evidence>
<dbReference type="Pfam" id="PF00089">
    <property type="entry name" value="Trypsin"/>
    <property type="match status" value="1"/>
</dbReference>
<dbReference type="InterPro" id="IPR050127">
    <property type="entry name" value="Serine_Proteases_S1"/>
</dbReference>
<dbReference type="SUPFAM" id="SSF50494">
    <property type="entry name" value="Trypsin-like serine proteases"/>
    <property type="match status" value="1"/>
</dbReference>
<gene>
    <name evidence="10" type="ORF">ALC57_18653</name>
</gene>
<comment type="subcellular location">
    <subcellularLocation>
        <location evidence="1">Secreted</location>
        <location evidence="1">Extracellular space</location>
    </subcellularLocation>
</comment>
<evidence type="ECO:0000256" key="8">
    <source>
        <dbReference type="RuleBase" id="RU363034"/>
    </source>
</evidence>
<dbReference type="FunFam" id="2.40.10.10:FF:000047">
    <property type="entry name" value="Trypsin eta"/>
    <property type="match status" value="1"/>
</dbReference>
<evidence type="ECO:0000256" key="5">
    <source>
        <dbReference type="ARBA" id="ARBA00022825"/>
    </source>
</evidence>
<name>A0A195D8L7_9HYME</name>
<organism evidence="10 11">
    <name type="scientific">Trachymyrmex cornetzi</name>
    <dbReference type="NCBI Taxonomy" id="471704"/>
    <lineage>
        <taxon>Eukaryota</taxon>
        <taxon>Metazoa</taxon>
        <taxon>Ecdysozoa</taxon>
        <taxon>Arthropoda</taxon>
        <taxon>Hexapoda</taxon>
        <taxon>Insecta</taxon>
        <taxon>Pterygota</taxon>
        <taxon>Neoptera</taxon>
        <taxon>Endopterygota</taxon>
        <taxon>Hymenoptera</taxon>
        <taxon>Apocrita</taxon>
        <taxon>Aculeata</taxon>
        <taxon>Formicoidea</taxon>
        <taxon>Formicidae</taxon>
        <taxon>Myrmicinae</taxon>
        <taxon>Trachymyrmex</taxon>
    </lineage>
</organism>
<evidence type="ECO:0000256" key="1">
    <source>
        <dbReference type="ARBA" id="ARBA00004239"/>
    </source>
</evidence>
<dbReference type="AlphaFoldDB" id="A0A195D8L7"/>
<dbReference type="GO" id="GO:0005615">
    <property type="term" value="C:extracellular space"/>
    <property type="evidence" value="ECO:0007669"/>
    <property type="project" value="TreeGrafter"/>
</dbReference>
<evidence type="ECO:0000259" key="9">
    <source>
        <dbReference type="PROSITE" id="PS50240"/>
    </source>
</evidence>
<dbReference type="GO" id="GO:0016485">
    <property type="term" value="P:protein processing"/>
    <property type="evidence" value="ECO:0007669"/>
    <property type="project" value="UniProtKB-ARBA"/>
</dbReference>
<feature type="domain" description="Peptidase S1" evidence="9">
    <location>
        <begin position="42"/>
        <end position="281"/>
    </location>
</feature>
<keyword evidence="3 8" id="KW-0645">Protease</keyword>
<dbReference type="PROSITE" id="PS50240">
    <property type="entry name" value="TRYPSIN_DOM"/>
    <property type="match status" value="1"/>
</dbReference>
<dbReference type="EMBL" id="KQ981135">
    <property type="protein sequence ID" value="KYN09223.1"/>
    <property type="molecule type" value="Genomic_DNA"/>
</dbReference>
<dbReference type="InterPro" id="IPR018114">
    <property type="entry name" value="TRYPSIN_HIS"/>
</dbReference>
<dbReference type="EC" id="3.4.21.1" evidence="7"/>
<dbReference type="STRING" id="471704.A0A195D8L7"/>
<dbReference type="PROSITE" id="PS00135">
    <property type="entry name" value="TRYPSIN_SER"/>
    <property type="match status" value="1"/>
</dbReference>
<accession>A0A195D8L7</accession>
<sequence>MDLDTEETCETHNLYIKSTRGSLKNIIFIACLAVSFGLKSRITDGENAIPGEFSYQVSLQWGLPPLIRFNHICGGSIVHESFVLTAGHCIMTQGELKVIVGKYHLFEDEEAQQEVEVAKIYVHENYPGGVAPYDIALLKLKTPLTFNKWVSAVKLPEQDEVQVGNAVLSGWGSVSKTWIQRIPNVLQKVTVPLLNSKSCQDEFSESLEAPQLYDSQICTAAIDEISTCSGDSGGPLVQFENNVPTLVGITSWGVYPCGISHMPSVYTRVASYTIWIKTIIWIVSNN</sequence>
<dbReference type="PANTHER" id="PTHR24264:SF83">
    <property type="entry name" value="COMPLEMENT FACTOR I"/>
    <property type="match status" value="1"/>
</dbReference>
<keyword evidence="11" id="KW-1185">Reference proteome</keyword>
<reference evidence="10 11" key="1">
    <citation type="submission" date="2015-09" db="EMBL/GenBank/DDBJ databases">
        <title>Trachymyrmex cornetzi WGS genome.</title>
        <authorList>
            <person name="Nygaard S."/>
            <person name="Hu H."/>
            <person name="Boomsma J."/>
            <person name="Zhang G."/>
        </authorList>
    </citation>
    <scope>NUCLEOTIDE SEQUENCE [LARGE SCALE GENOMIC DNA]</scope>
    <source>
        <strain evidence="10">Tcor2-1</strain>
        <tissue evidence="10">Whole body</tissue>
    </source>
</reference>
<dbReference type="InterPro" id="IPR043504">
    <property type="entry name" value="Peptidase_S1_PA_chymotrypsin"/>
</dbReference>
<dbReference type="PANTHER" id="PTHR24264">
    <property type="entry name" value="TRYPSIN-RELATED"/>
    <property type="match status" value="1"/>
</dbReference>
<dbReference type="InterPro" id="IPR001254">
    <property type="entry name" value="Trypsin_dom"/>
</dbReference>
<evidence type="ECO:0000313" key="10">
    <source>
        <dbReference type="EMBL" id="KYN09223.1"/>
    </source>
</evidence>
<dbReference type="PRINTS" id="PR00722">
    <property type="entry name" value="CHYMOTRYPSIN"/>
</dbReference>
<keyword evidence="2" id="KW-0964">Secreted</keyword>